<organism evidence="10 11">
    <name type="scientific">Stereocaulon virgatum</name>
    <dbReference type="NCBI Taxonomy" id="373712"/>
    <lineage>
        <taxon>Eukaryota</taxon>
        <taxon>Fungi</taxon>
        <taxon>Dikarya</taxon>
        <taxon>Ascomycota</taxon>
        <taxon>Pezizomycotina</taxon>
        <taxon>Lecanoromycetes</taxon>
        <taxon>OSLEUM clade</taxon>
        <taxon>Lecanoromycetidae</taxon>
        <taxon>Lecanorales</taxon>
        <taxon>Lecanorineae</taxon>
        <taxon>Stereocaulaceae</taxon>
        <taxon>Stereocaulon</taxon>
    </lineage>
</organism>
<evidence type="ECO:0000313" key="10">
    <source>
        <dbReference type="EMBL" id="KAL2038448.1"/>
    </source>
</evidence>
<feature type="region of interest" description="Disordered" evidence="8">
    <location>
        <begin position="533"/>
        <end position="788"/>
    </location>
</feature>
<dbReference type="InterPro" id="IPR001394">
    <property type="entry name" value="Peptidase_C19_UCH"/>
</dbReference>
<comment type="similarity">
    <text evidence="2">Belongs to the peptidase C19 family.</text>
</comment>
<feature type="compositionally biased region" description="Basic and acidic residues" evidence="8">
    <location>
        <begin position="9"/>
        <end position="24"/>
    </location>
</feature>
<dbReference type="EMBL" id="JBEFKJ010000032">
    <property type="protein sequence ID" value="KAL2038448.1"/>
    <property type="molecule type" value="Genomic_DNA"/>
</dbReference>
<dbReference type="Gene3D" id="3.90.70.10">
    <property type="entry name" value="Cysteine proteinases"/>
    <property type="match status" value="2"/>
</dbReference>
<gene>
    <name evidence="10" type="ORF">N7G274_008787</name>
</gene>
<dbReference type="PANTHER" id="PTHR24006">
    <property type="entry name" value="UBIQUITIN CARBOXYL-TERMINAL HYDROLASE"/>
    <property type="match status" value="1"/>
</dbReference>
<comment type="caution">
    <text evidence="10">The sequence shown here is derived from an EMBL/GenBank/DDBJ whole genome shotgun (WGS) entry which is preliminary data.</text>
</comment>
<feature type="compositionally biased region" description="Polar residues" evidence="8">
    <location>
        <begin position="578"/>
        <end position="591"/>
    </location>
</feature>
<dbReference type="InterPro" id="IPR050164">
    <property type="entry name" value="Peptidase_C19"/>
</dbReference>
<dbReference type="PROSITE" id="PS50235">
    <property type="entry name" value="USP_3"/>
    <property type="match status" value="1"/>
</dbReference>
<feature type="compositionally biased region" description="Basic and acidic residues" evidence="8">
    <location>
        <begin position="779"/>
        <end position="788"/>
    </location>
</feature>
<keyword evidence="5" id="KW-0833">Ubl conjugation pathway</keyword>
<feature type="compositionally biased region" description="Basic and acidic residues" evidence="8">
    <location>
        <begin position="533"/>
        <end position="550"/>
    </location>
</feature>
<dbReference type="Proteomes" id="UP001590950">
    <property type="component" value="Unassembled WGS sequence"/>
</dbReference>
<keyword evidence="6" id="KW-0378">Hydrolase</keyword>
<feature type="compositionally biased region" description="Basic and acidic residues" evidence="8">
    <location>
        <begin position="747"/>
        <end position="772"/>
    </location>
</feature>
<keyword evidence="11" id="KW-1185">Reference proteome</keyword>
<name>A0ABR4A087_9LECA</name>
<keyword evidence="7" id="KW-0788">Thiol protease</keyword>
<evidence type="ECO:0000256" key="6">
    <source>
        <dbReference type="ARBA" id="ARBA00022801"/>
    </source>
</evidence>
<reference evidence="10 11" key="1">
    <citation type="submission" date="2024-09" db="EMBL/GenBank/DDBJ databases">
        <title>Rethinking Asexuality: The Enigmatic Case of Functional Sexual Genes in Lepraria (Stereocaulaceae).</title>
        <authorList>
            <person name="Doellman M."/>
            <person name="Sun Y."/>
            <person name="Barcenas-Pena A."/>
            <person name="Lumbsch H.T."/>
            <person name="Grewe F."/>
        </authorList>
    </citation>
    <scope>NUCLEOTIDE SEQUENCE [LARGE SCALE GENOMIC DNA]</scope>
    <source>
        <strain evidence="10 11">Mercado 3170</strain>
    </source>
</reference>
<feature type="compositionally biased region" description="Polar residues" evidence="8">
    <location>
        <begin position="625"/>
        <end position="634"/>
    </location>
</feature>
<feature type="compositionally biased region" description="Low complexity" evidence="8">
    <location>
        <begin position="685"/>
        <end position="694"/>
    </location>
</feature>
<feature type="compositionally biased region" description="Basic and acidic residues" evidence="8">
    <location>
        <begin position="695"/>
        <end position="704"/>
    </location>
</feature>
<evidence type="ECO:0000256" key="1">
    <source>
        <dbReference type="ARBA" id="ARBA00000707"/>
    </source>
</evidence>
<feature type="compositionally biased region" description="Polar residues" evidence="8">
    <location>
        <begin position="554"/>
        <end position="563"/>
    </location>
</feature>
<evidence type="ECO:0000256" key="2">
    <source>
        <dbReference type="ARBA" id="ARBA00009085"/>
    </source>
</evidence>
<evidence type="ECO:0000259" key="9">
    <source>
        <dbReference type="PROSITE" id="PS50235"/>
    </source>
</evidence>
<proteinExistence type="inferred from homology"/>
<dbReference type="EC" id="3.4.19.12" evidence="3"/>
<accession>A0ABR4A087</accession>
<sequence>MSKINRLLSRRDKIRHESQDEKPKSNGGHLNDLFITDDEKRLYEKEDEKKVKSIRHRLARAGIANFKDADIAYVLNGAYASGNTDKGYELLVLLEDSEEGIIQSYDPNVKLLGAVNREGVTCYLDALLFAMFARLGSFEAMLYKNFEDAPRKKLATLLRLWVNILRAGKLITTDITKQIQLQLANCGWKEAAEVCQQDASEAFTFITSTLALPLLTLKMDIYHSGKEDVSDDHKFINERLLELAIPDDHTDGHVVTLEECLELYFNNNIEVKRYLDQLERRNTLNSMRSQRSLESTKAHASHIEVAEVSDISEPSSPMLLSPLADSPVRPPFTRKRAPSLIQECYISEKKGTPDGYPSIEEPSPQTGRVRKEVMMPAWQFFKLIPWYTNNIPANDAQVAAHFSSARPILGICLKRYSMLPSGTPVKRKIHIDIPLEIGLPHFIQDDKMSEDGPVFGNFKLSLQSVVCHQGFSTESGHYISLVRSPDANQEGEDRWLRFDDLAKERVVHTNVEQFLREESPYLLFYQVVPMESKTESVTDRERPSIKDGERPPTYSESDMSSKVDSGVAGFSTVGRDSYASNEDSQPVTQRPSVEIRRPSNDASLPSDDFRGRRSITDERRGSLVFSDTSASSPTRAKPEFLSAQNLDRLQTDGPNALTASRRGSKTFKAGSKSRPSSRADDKRLSTSLSRLASRMSRDKLDREVVSQSNAGSKDSLQIANAPPSKVNDPPTGTTGPPAPLVAESETPSDRSRLKKEAKERSRTAHREHQHLDRARRKESKPDRECIVM</sequence>
<protein>
    <recommendedName>
        <fullName evidence="3">ubiquitinyl hydrolase 1</fullName>
        <ecNumber evidence="3">3.4.19.12</ecNumber>
    </recommendedName>
</protein>
<feature type="region of interest" description="Disordered" evidence="8">
    <location>
        <begin position="1"/>
        <end position="32"/>
    </location>
</feature>
<evidence type="ECO:0000256" key="7">
    <source>
        <dbReference type="ARBA" id="ARBA00022807"/>
    </source>
</evidence>
<dbReference type="InterPro" id="IPR028889">
    <property type="entry name" value="USP"/>
</dbReference>
<dbReference type="PANTHER" id="PTHR24006:SF722">
    <property type="entry name" value="UBIQUITIN CARBOXYL-TERMINAL HYDROLASE 48"/>
    <property type="match status" value="1"/>
</dbReference>
<dbReference type="Pfam" id="PF00443">
    <property type="entry name" value="UCH"/>
    <property type="match status" value="1"/>
</dbReference>
<evidence type="ECO:0000256" key="3">
    <source>
        <dbReference type="ARBA" id="ARBA00012759"/>
    </source>
</evidence>
<comment type="catalytic activity">
    <reaction evidence="1">
        <text>Thiol-dependent hydrolysis of ester, thioester, amide, peptide and isopeptide bonds formed by the C-terminal Gly of ubiquitin (a 76-residue protein attached to proteins as an intracellular targeting signal).</text>
        <dbReference type="EC" id="3.4.19.12"/>
    </reaction>
</comment>
<keyword evidence="4" id="KW-0645">Protease</keyword>
<evidence type="ECO:0000256" key="4">
    <source>
        <dbReference type="ARBA" id="ARBA00022670"/>
    </source>
</evidence>
<evidence type="ECO:0000256" key="5">
    <source>
        <dbReference type="ARBA" id="ARBA00022786"/>
    </source>
</evidence>
<evidence type="ECO:0000256" key="8">
    <source>
        <dbReference type="SAM" id="MobiDB-lite"/>
    </source>
</evidence>
<evidence type="ECO:0000313" key="11">
    <source>
        <dbReference type="Proteomes" id="UP001590950"/>
    </source>
</evidence>
<feature type="compositionally biased region" description="Polar residues" evidence="8">
    <location>
        <begin position="705"/>
        <end position="718"/>
    </location>
</feature>
<feature type="compositionally biased region" description="Basic and acidic residues" evidence="8">
    <location>
        <begin position="607"/>
        <end position="621"/>
    </location>
</feature>
<dbReference type="SUPFAM" id="SSF54001">
    <property type="entry name" value="Cysteine proteinases"/>
    <property type="match status" value="1"/>
</dbReference>
<feature type="domain" description="USP" evidence="9">
    <location>
        <begin position="112"/>
        <end position="528"/>
    </location>
</feature>
<dbReference type="InterPro" id="IPR038765">
    <property type="entry name" value="Papain-like_cys_pep_sf"/>
</dbReference>